<feature type="compositionally biased region" description="Polar residues" evidence="1">
    <location>
        <begin position="1"/>
        <end position="20"/>
    </location>
</feature>
<feature type="compositionally biased region" description="Basic and acidic residues" evidence="1">
    <location>
        <begin position="26"/>
        <end position="40"/>
    </location>
</feature>
<sequence>MTSGTDGRTKLGSSDHNPGQRNRCFSRHDERPRGKAEERYPASAHIHTHRDTRAEPREMRAATWIVVGNEGCNVEPQGSCISPPAPPYAAFSTRCLASQNSKAPSYDSLQVPAPFREEGNGG</sequence>
<feature type="region of interest" description="Disordered" evidence="1">
    <location>
        <begin position="99"/>
        <end position="122"/>
    </location>
</feature>
<evidence type="ECO:0000256" key="1">
    <source>
        <dbReference type="SAM" id="MobiDB-lite"/>
    </source>
</evidence>
<reference evidence="3" key="2">
    <citation type="journal article" date="2009" name="Genome Res.">
        <title>Comparative genomic analyses of the human fungal pathogens Coccidioides and their relatives.</title>
        <authorList>
            <person name="Sharpton T.J."/>
            <person name="Stajich J.E."/>
            <person name="Rounsley S.D."/>
            <person name="Gardner M.J."/>
            <person name="Wortman J.R."/>
            <person name="Jordar V.S."/>
            <person name="Maiti R."/>
            <person name="Kodira C.D."/>
            <person name="Neafsey D.E."/>
            <person name="Zeng Q."/>
            <person name="Hung C.-Y."/>
            <person name="McMahan C."/>
            <person name="Muszewska A."/>
            <person name="Grynberg M."/>
            <person name="Mandel M.A."/>
            <person name="Kellner E.M."/>
            <person name="Barker B.M."/>
            <person name="Galgiani J.N."/>
            <person name="Orbach M.J."/>
            <person name="Kirkland T.N."/>
            <person name="Cole G.T."/>
            <person name="Henn M.R."/>
            <person name="Birren B.W."/>
            <person name="Taylor J.W."/>
        </authorList>
    </citation>
    <scope>NUCLEOTIDE SEQUENCE [LARGE SCALE GENOMIC DNA]</scope>
    <source>
        <strain evidence="3">RMSCC 3488</strain>
    </source>
</reference>
<dbReference type="VEuPathDB" id="FungiDB:CPAG_09584"/>
<protein>
    <submittedName>
        <fullName evidence="2">Uncharacterized protein</fullName>
    </submittedName>
</protein>
<feature type="region of interest" description="Disordered" evidence="1">
    <location>
        <begin position="1"/>
        <end position="57"/>
    </location>
</feature>
<organism evidence="2 3">
    <name type="scientific">Coccidioides posadasii RMSCC 3488</name>
    <dbReference type="NCBI Taxonomy" id="454284"/>
    <lineage>
        <taxon>Eukaryota</taxon>
        <taxon>Fungi</taxon>
        <taxon>Dikarya</taxon>
        <taxon>Ascomycota</taxon>
        <taxon>Pezizomycotina</taxon>
        <taxon>Eurotiomycetes</taxon>
        <taxon>Eurotiomycetidae</taxon>
        <taxon>Onygenales</taxon>
        <taxon>Onygenaceae</taxon>
        <taxon>Coccidioides</taxon>
    </lineage>
</organism>
<proteinExistence type="predicted"/>
<accession>A0A0J6FV36</accession>
<dbReference type="AlphaFoldDB" id="A0A0J6FV36"/>
<evidence type="ECO:0000313" key="3">
    <source>
        <dbReference type="Proteomes" id="UP000054567"/>
    </source>
</evidence>
<dbReference type="EMBL" id="DS268114">
    <property type="protein sequence ID" value="KMM73295.1"/>
    <property type="molecule type" value="Genomic_DNA"/>
</dbReference>
<evidence type="ECO:0000313" key="2">
    <source>
        <dbReference type="EMBL" id="KMM73295.1"/>
    </source>
</evidence>
<reference evidence="3" key="3">
    <citation type="journal article" date="2010" name="Genome Res.">
        <title>Population genomic sequencing of Coccidioides fungi reveals recent hybridization and transposon control.</title>
        <authorList>
            <person name="Neafsey D.E."/>
            <person name="Barker B.M."/>
            <person name="Sharpton T.J."/>
            <person name="Stajich J.E."/>
            <person name="Park D.J."/>
            <person name="Whiston E."/>
            <person name="Hung C.-Y."/>
            <person name="McMahan C."/>
            <person name="White J."/>
            <person name="Sykes S."/>
            <person name="Heiman D."/>
            <person name="Young S."/>
            <person name="Zeng Q."/>
            <person name="Abouelleil A."/>
            <person name="Aftuck L."/>
            <person name="Bessette D."/>
            <person name="Brown A."/>
            <person name="FitzGerald M."/>
            <person name="Lui A."/>
            <person name="Macdonald J.P."/>
            <person name="Priest M."/>
            <person name="Orbach M.J."/>
            <person name="Galgiani J.N."/>
            <person name="Kirkland T.N."/>
            <person name="Cole G.T."/>
            <person name="Birren B.W."/>
            <person name="Henn M.R."/>
            <person name="Taylor J.W."/>
            <person name="Rounsley S.D."/>
        </authorList>
    </citation>
    <scope>NUCLEOTIDE SEQUENCE [LARGE SCALE GENOMIC DNA]</scope>
    <source>
        <strain evidence="3">RMSCC 3488</strain>
    </source>
</reference>
<reference evidence="2 3" key="1">
    <citation type="submission" date="2007-06" db="EMBL/GenBank/DDBJ databases">
        <title>The Genome Sequence of Coccidioides posadasii RMSCC_3488.</title>
        <authorList>
            <consortium name="Coccidioides Genome Resources Consortium"/>
            <consortium name="The Broad Institute Genome Sequencing Platform"/>
            <person name="Henn M.R."/>
            <person name="Sykes S."/>
            <person name="Young S."/>
            <person name="Jaffe D."/>
            <person name="Berlin A."/>
            <person name="Alvarez P."/>
            <person name="Butler J."/>
            <person name="Gnerre S."/>
            <person name="Grabherr M."/>
            <person name="Mauceli E."/>
            <person name="Brockman W."/>
            <person name="Kodira C."/>
            <person name="Alvarado L."/>
            <person name="Zeng Q."/>
            <person name="Crawford M."/>
            <person name="Antoine C."/>
            <person name="Devon K."/>
            <person name="Galgiani J."/>
            <person name="Orsborn K."/>
            <person name="Lewis M.L."/>
            <person name="Nusbaum C."/>
            <person name="Galagan J."/>
            <person name="Birren B."/>
        </authorList>
    </citation>
    <scope>NUCLEOTIDE SEQUENCE [LARGE SCALE GENOMIC DNA]</scope>
    <source>
        <strain evidence="2 3">RMSCC 3488</strain>
    </source>
</reference>
<dbReference type="Proteomes" id="UP000054567">
    <property type="component" value="Unassembled WGS sequence"/>
</dbReference>
<gene>
    <name evidence="2" type="ORF">CPAG_09584</name>
</gene>
<name>A0A0J6FV36_COCPO</name>